<dbReference type="AlphaFoldDB" id="A0A1L2BL86"/>
<name>A0A1L2BL86_ECTOB</name>
<dbReference type="Pfam" id="PF03392">
    <property type="entry name" value="OS-D"/>
    <property type="match status" value="1"/>
</dbReference>
<organism evidence="2">
    <name type="scientific">Ectropis obliqua</name>
    <name type="common">Tea geometrid moth</name>
    <dbReference type="NCBI Taxonomy" id="248899"/>
    <lineage>
        <taxon>Eukaryota</taxon>
        <taxon>Metazoa</taxon>
        <taxon>Ecdysozoa</taxon>
        <taxon>Arthropoda</taxon>
        <taxon>Hexapoda</taxon>
        <taxon>Insecta</taxon>
        <taxon>Pterygota</taxon>
        <taxon>Neoptera</taxon>
        <taxon>Endopterygota</taxon>
        <taxon>Lepidoptera</taxon>
        <taxon>Glossata</taxon>
        <taxon>Ditrysia</taxon>
        <taxon>Geometroidea</taxon>
        <taxon>Geometridae</taxon>
        <taxon>Ennominae</taxon>
        <taxon>Ectropis</taxon>
    </lineage>
</organism>
<accession>A0A1L2BL86</accession>
<dbReference type="Gene3D" id="1.10.2080.10">
    <property type="entry name" value="Insect odorant-binding protein A10/Ejaculatory bulb-specific protein 3"/>
    <property type="match status" value="1"/>
</dbReference>
<reference evidence="2" key="1">
    <citation type="submission" date="2015-07" db="EMBL/GenBank/DDBJ databases">
        <title>Transcriptome analysis of odorant reception genes in the tea geometrid, Ectropis obliqua.</title>
        <authorList>
            <person name="Chen Z."/>
            <person name="Ma L."/>
            <person name="Li Z."/>
        </authorList>
    </citation>
    <scope>NUCLEOTIDE SEQUENCE</scope>
</reference>
<dbReference type="InterPro" id="IPR005055">
    <property type="entry name" value="A10/PebIII"/>
</dbReference>
<evidence type="ECO:0000256" key="1">
    <source>
        <dbReference type="SAM" id="SignalP"/>
    </source>
</evidence>
<dbReference type="EMBL" id="KT282986">
    <property type="protein sequence ID" value="ALS03843.1"/>
    <property type="molecule type" value="mRNA"/>
</dbReference>
<sequence>MKVISFYMVMMMVMVAYANPEEKYREPNDVNIEEVINTPRLFHGYYLCLSKEGKCTPYGKELKENMPDALANGCAKCTENHMTAIRKVIKFMIENKPEEWKKLKSIYDPEGIYAAKYEKELKELQA</sequence>
<protein>
    <submittedName>
        <fullName evidence="2">Chemosensory protein 18</fullName>
    </submittedName>
</protein>
<keyword evidence="1" id="KW-0732">Signal</keyword>
<dbReference type="PANTHER" id="PTHR11257">
    <property type="entry name" value="CHEMOSENSORY PROTEIN-RELATED"/>
    <property type="match status" value="1"/>
</dbReference>
<dbReference type="InterPro" id="IPR036682">
    <property type="entry name" value="OS_D_A10/PebIII_sf"/>
</dbReference>
<feature type="signal peptide" evidence="1">
    <location>
        <begin position="1"/>
        <end position="18"/>
    </location>
</feature>
<feature type="chain" id="PRO_5009851724" evidence="1">
    <location>
        <begin position="19"/>
        <end position="126"/>
    </location>
</feature>
<proteinExistence type="evidence at transcript level"/>
<dbReference type="PANTHER" id="PTHR11257:SF12">
    <property type="entry name" value="EJACULATORY BULB-SPECIFIC PROTEIN 3-RELATED"/>
    <property type="match status" value="1"/>
</dbReference>
<evidence type="ECO:0000313" key="2">
    <source>
        <dbReference type="EMBL" id="ALS03843.1"/>
    </source>
</evidence>
<dbReference type="SUPFAM" id="SSF100910">
    <property type="entry name" value="Chemosensory protein Csp2"/>
    <property type="match status" value="1"/>
</dbReference>